<evidence type="ECO:0000313" key="11">
    <source>
        <dbReference type="Proteomes" id="UP000747542"/>
    </source>
</evidence>
<evidence type="ECO:0000256" key="6">
    <source>
        <dbReference type="ARBA" id="ARBA00023136"/>
    </source>
</evidence>
<feature type="transmembrane region" description="Helical" evidence="7">
    <location>
        <begin position="275"/>
        <end position="298"/>
    </location>
</feature>
<organism evidence="10 11">
    <name type="scientific">Homarus americanus</name>
    <name type="common">American lobster</name>
    <dbReference type="NCBI Taxonomy" id="6706"/>
    <lineage>
        <taxon>Eukaryota</taxon>
        <taxon>Metazoa</taxon>
        <taxon>Ecdysozoa</taxon>
        <taxon>Arthropoda</taxon>
        <taxon>Crustacea</taxon>
        <taxon>Multicrustacea</taxon>
        <taxon>Malacostraca</taxon>
        <taxon>Eumalacostraca</taxon>
        <taxon>Eucarida</taxon>
        <taxon>Decapoda</taxon>
        <taxon>Pleocyemata</taxon>
        <taxon>Astacidea</taxon>
        <taxon>Nephropoidea</taxon>
        <taxon>Nephropidae</taxon>
        <taxon>Homarus</taxon>
    </lineage>
</organism>
<dbReference type="Proteomes" id="UP000747542">
    <property type="component" value="Unassembled WGS sequence"/>
</dbReference>
<dbReference type="InterPro" id="IPR017981">
    <property type="entry name" value="GPCR_2-like_7TM"/>
</dbReference>
<keyword evidence="3 7" id="KW-0812">Transmembrane</keyword>
<comment type="similarity">
    <text evidence="2">Belongs to the G-protein coupled receptor 2 family. Mth subfamily.</text>
</comment>
<dbReference type="PROSITE" id="PS50261">
    <property type="entry name" value="G_PROTEIN_RECEP_F2_4"/>
    <property type="match status" value="1"/>
</dbReference>
<evidence type="ECO:0000256" key="7">
    <source>
        <dbReference type="SAM" id="Phobius"/>
    </source>
</evidence>
<feature type="signal peptide" evidence="8">
    <location>
        <begin position="1"/>
        <end position="22"/>
    </location>
</feature>
<feature type="transmembrane region" description="Helical" evidence="7">
    <location>
        <begin position="471"/>
        <end position="490"/>
    </location>
</feature>
<dbReference type="GO" id="GO:0007166">
    <property type="term" value="P:cell surface receptor signaling pathway"/>
    <property type="evidence" value="ECO:0007669"/>
    <property type="project" value="InterPro"/>
</dbReference>
<feature type="transmembrane region" description="Helical" evidence="7">
    <location>
        <begin position="333"/>
        <end position="357"/>
    </location>
</feature>
<keyword evidence="8" id="KW-0732">Signal</keyword>
<keyword evidence="11" id="KW-1185">Reference proteome</keyword>
<dbReference type="PANTHER" id="PTHR46953">
    <property type="entry name" value="G-PROTEIN COUPLED RECEPTOR MTH-LIKE 1-RELATED"/>
    <property type="match status" value="1"/>
</dbReference>
<evidence type="ECO:0000256" key="5">
    <source>
        <dbReference type="ARBA" id="ARBA00023040"/>
    </source>
</evidence>
<evidence type="ECO:0000256" key="3">
    <source>
        <dbReference type="ARBA" id="ARBA00022692"/>
    </source>
</evidence>
<dbReference type="InterPro" id="IPR000832">
    <property type="entry name" value="GPCR_2_secretin-like"/>
</dbReference>
<keyword evidence="5" id="KW-0297">G-protein coupled receptor</keyword>
<protein>
    <submittedName>
        <fullName evidence="10">G-protein coupled receptor Mth-like 3-like</fullName>
    </submittedName>
</protein>
<sequence length="559" mass="64181">MYLKRWVGVVMMAVSLSGWTAGQNSPLYLPRCCPINFSISTLAANDTCLHTPTIEFAPPVIINTTTIIPAMNIANDEGTDLPCDSYKYVQINDKDTFMMLMKNDVIKLFWFPPNGHSYQMTENYCVGTMASESPQPVYVAKVCYEDPVIQMKKDIQACSKTTCVRKCCPPGEHIWNRMYCTPTDNSTDWQQRFPATVSPKVHMVYGYPVCEKFLIYKHDQYTLMETGEVLATEVFSQEEYCIENNQDLATEQVEQIANICYKESLVWECPWKEEILIPVLMSLSCICLAFTWIVYIVVPELRKRNTDRCLLSLISTMIAAFITIMVNKSSREVFSGVQCTITALIMLMTVLAIFFWLNVMSYHIYSRVCDHREGNRVFLLYSLYAWGCPFLVTLVAFIIDLTQVDFIRPKFELPNCWFSDEHSRWLYQYGIMLVLLIINLAFFVRSVVILVRRQRYKLGSDSNKHTLSAWLYAKLFIVIGGVWITEVIAWQTMNHCSVLTTILDSINSLQGVYIFLVAICFRRDLKVFHCGWPYLLTAVEGKSTSDQGGDVTEIMNKVS</sequence>
<dbReference type="CDD" id="cd15039">
    <property type="entry name" value="7tmB3_Methuselah-like"/>
    <property type="match status" value="1"/>
</dbReference>
<dbReference type="SUPFAM" id="SSF81321">
    <property type="entry name" value="Family A G protein-coupled receptor-like"/>
    <property type="match status" value="1"/>
</dbReference>
<dbReference type="InterPro" id="IPR036272">
    <property type="entry name" value="Methuselah_N_sf"/>
</dbReference>
<dbReference type="InterPro" id="IPR052808">
    <property type="entry name" value="GPCR_Mth-like"/>
</dbReference>
<reference evidence="10" key="1">
    <citation type="journal article" date="2021" name="Sci. Adv.">
        <title>The American lobster genome reveals insights on longevity, neural, and immune adaptations.</title>
        <authorList>
            <person name="Polinski J.M."/>
            <person name="Zimin A.V."/>
            <person name="Clark K.F."/>
            <person name="Kohn A.B."/>
            <person name="Sadowski N."/>
            <person name="Timp W."/>
            <person name="Ptitsyn A."/>
            <person name="Khanna P."/>
            <person name="Romanova D.Y."/>
            <person name="Williams P."/>
            <person name="Greenwood S.J."/>
            <person name="Moroz L.L."/>
            <person name="Walt D.R."/>
            <person name="Bodnar A.G."/>
        </authorList>
    </citation>
    <scope>NUCLEOTIDE SEQUENCE</scope>
    <source>
        <strain evidence="10">GMGI-L3</strain>
    </source>
</reference>
<dbReference type="Gene3D" id="1.20.1070.10">
    <property type="entry name" value="Rhodopsin 7-helix transmembrane proteins"/>
    <property type="match status" value="1"/>
</dbReference>
<keyword evidence="4 7" id="KW-1133">Transmembrane helix</keyword>
<feature type="domain" description="G-protein coupled receptors family 2 profile 2" evidence="9">
    <location>
        <begin position="273"/>
        <end position="522"/>
    </location>
</feature>
<proteinExistence type="inferred from homology"/>
<feature type="transmembrane region" description="Helical" evidence="7">
    <location>
        <begin position="427"/>
        <end position="451"/>
    </location>
</feature>
<feature type="transmembrane region" description="Helical" evidence="7">
    <location>
        <begin position="502"/>
        <end position="521"/>
    </location>
</feature>
<keyword evidence="10" id="KW-0675">Receptor</keyword>
<feature type="transmembrane region" description="Helical" evidence="7">
    <location>
        <begin position="310"/>
        <end position="327"/>
    </location>
</feature>
<dbReference type="EMBL" id="JAHLQT010015640">
    <property type="protein sequence ID" value="KAG7169682.1"/>
    <property type="molecule type" value="Genomic_DNA"/>
</dbReference>
<feature type="chain" id="PRO_5035326490" evidence="8">
    <location>
        <begin position="23"/>
        <end position="559"/>
    </location>
</feature>
<dbReference type="GO" id="GO:0016020">
    <property type="term" value="C:membrane"/>
    <property type="evidence" value="ECO:0007669"/>
    <property type="project" value="UniProtKB-SubCell"/>
</dbReference>
<feature type="transmembrane region" description="Helical" evidence="7">
    <location>
        <begin position="378"/>
        <end position="399"/>
    </location>
</feature>
<comment type="subcellular location">
    <subcellularLocation>
        <location evidence="1">Membrane</location>
        <topology evidence="1">Multi-pass membrane protein</topology>
    </subcellularLocation>
</comment>
<evidence type="ECO:0000313" key="10">
    <source>
        <dbReference type="EMBL" id="KAG7169682.1"/>
    </source>
</evidence>
<dbReference type="GO" id="GO:0004930">
    <property type="term" value="F:G protein-coupled receptor activity"/>
    <property type="evidence" value="ECO:0007669"/>
    <property type="project" value="UniProtKB-KW"/>
</dbReference>
<evidence type="ECO:0000259" key="9">
    <source>
        <dbReference type="PROSITE" id="PS50261"/>
    </source>
</evidence>
<dbReference type="AlphaFoldDB" id="A0A8J5K331"/>
<accession>A0A8J5K331</accession>
<name>A0A8J5K331_HOMAM</name>
<evidence type="ECO:0000256" key="8">
    <source>
        <dbReference type="SAM" id="SignalP"/>
    </source>
</evidence>
<dbReference type="PANTHER" id="PTHR46953:SF1">
    <property type="entry name" value="G-PROTEIN COUPLED RECEPTOR MTH-LIKE 1-RELATED"/>
    <property type="match status" value="1"/>
</dbReference>
<dbReference type="SUPFAM" id="SSF63877">
    <property type="entry name" value="Methuselah ectodomain"/>
    <property type="match status" value="1"/>
</dbReference>
<evidence type="ECO:0000256" key="1">
    <source>
        <dbReference type="ARBA" id="ARBA00004141"/>
    </source>
</evidence>
<comment type="caution">
    <text evidence="10">The sequence shown here is derived from an EMBL/GenBank/DDBJ whole genome shotgun (WGS) entry which is preliminary data.</text>
</comment>
<keyword evidence="6 7" id="KW-0472">Membrane</keyword>
<gene>
    <name evidence="10" type="primary">mthl3-L</name>
    <name evidence="10" type="ORF">Hamer_G013304</name>
</gene>
<dbReference type="Pfam" id="PF00002">
    <property type="entry name" value="7tm_2"/>
    <property type="match status" value="1"/>
</dbReference>
<keyword evidence="5" id="KW-0807">Transducer</keyword>
<evidence type="ECO:0000256" key="2">
    <source>
        <dbReference type="ARBA" id="ARBA00008979"/>
    </source>
</evidence>
<evidence type="ECO:0000256" key="4">
    <source>
        <dbReference type="ARBA" id="ARBA00022989"/>
    </source>
</evidence>